<dbReference type="AlphaFoldDB" id="A0AAV4VW11"/>
<protein>
    <submittedName>
        <fullName evidence="1">Uncharacterized protein</fullName>
    </submittedName>
</protein>
<gene>
    <name evidence="1" type="ORF">CDAR_532601</name>
</gene>
<dbReference type="Proteomes" id="UP001054837">
    <property type="component" value="Unassembled WGS sequence"/>
</dbReference>
<name>A0AAV4VW11_9ARAC</name>
<dbReference type="EMBL" id="BPLQ01013769">
    <property type="protein sequence ID" value="GIY74632.1"/>
    <property type="molecule type" value="Genomic_DNA"/>
</dbReference>
<proteinExistence type="predicted"/>
<evidence type="ECO:0000313" key="1">
    <source>
        <dbReference type="EMBL" id="GIY74632.1"/>
    </source>
</evidence>
<comment type="caution">
    <text evidence="1">The sequence shown here is derived from an EMBL/GenBank/DDBJ whole genome shotgun (WGS) entry which is preliminary data.</text>
</comment>
<keyword evidence="2" id="KW-1185">Reference proteome</keyword>
<reference evidence="1 2" key="1">
    <citation type="submission" date="2021-06" db="EMBL/GenBank/DDBJ databases">
        <title>Caerostris darwini draft genome.</title>
        <authorList>
            <person name="Kono N."/>
            <person name="Arakawa K."/>
        </authorList>
    </citation>
    <scope>NUCLEOTIDE SEQUENCE [LARGE SCALE GENOMIC DNA]</scope>
</reference>
<accession>A0AAV4VW11</accession>
<evidence type="ECO:0000313" key="2">
    <source>
        <dbReference type="Proteomes" id="UP001054837"/>
    </source>
</evidence>
<sequence>MDMVQWQFLDLFREEAAFAQKPPFQRPKLHFAVRTRSHTFQTDSSAFIDRLGVCASSEIDPDTVLVKLKHKPSTNGGLFAPFSIGGELSSDLLRKNLLSIATVVFAFA</sequence>
<organism evidence="1 2">
    <name type="scientific">Caerostris darwini</name>
    <dbReference type="NCBI Taxonomy" id="1538125"/>
    <lineage>
        <taxon>Eukaryota</taxon>
        <taxon>Metazoa</taxon>
        <taxon>Ecdysozoa</taxon>
        <taxon>Arthropoda</taxon>
        <taxon>Chelicerata</taxon>
        <taxon>Arachnida</taxon>
        <taxon>Araneae</taxon>
        <taxon>Araneomorphae</taxon>
        <taxon>Entelegynae</taxon>
        <taxon>Araneoidea</taxon>
        <taxon>Araneidae</taxon>
        <taxon>Caerostris</taxon>
    </lineage>
</organism>